<feature type="compositionally biased region" description="Basic and acidic residues" evidence="2">
    <location>
        <begin position="108"/>
        <end position="121"/>
    </location>
</feature>
<name>A0A812U027_9DINO</name>
<feature type="region of interest" description="Disordered" evidence="2">
    <location>
        <begin position="813"/>
        <end position="832"/>
    </location>
</feature>
<evidence type="ECO:0008006" key="5">
    <source>
        <dbReference type="Google" id="ProtNLM"/>
    </source>
</evidence>
<dbReference type="Proteomes" id="UP000604046">
    <property type="component" value="Unassembled WGS sequence"/>
</dbReference>
<feature type="compositionally biased region" description="Basic residues" evidence="2">
    <location>
        <begin position="332"/>
        <end position="344"/>
    </location>
</feature>
<feature type="region of interest" description="Disordered" evidence="2">
    <location>
        <begin position="186"/>
        <end position="210"/>
    </location>
</feature>
<feature type="region of interest" description="Disordered" evidence="2">
    <location>
        <begin position="671"/>
        <end position="709"/>
    </location>
</feature>
<dbReference type="EMBL" id="CAJNDS010002625">
    <property type="protein sequence ID" value="CAE7548855.1"/>
    <property type="molecule type" value="Genomic_DNA"/>
</dbReference>
<dbReference type="AlphaFoldDB" id="A0A812U027"/>
<feature type="compositionally biased region" description="Polar residues" evidence="2">
    <location>
        <begin position="692"/>
        <end position="708"/>
    </location>
</feature>
<keyword evidence="4" id="KW-1185">Reference proteome</keyword>
<feature type="compositionally biased region" description="Basic and acidic residues" evidence="2">
    <location>
        <begin position="46"/>
        <end position="62"/>
    </location>
</feature>
<feature type="region of interest" description="Disordered" evidence="2">
    <location>
        <begin position="142"/>
        <end position="163"/>
    </location>
</feature>
<feature type="compositionally biased region" description="Acidic residues" evidence="2">
    <location>
        <begin position="192"/>
        <end position="204"/>
    </location>
</feature>
<evidence type="ECO:0000256" key="2">
    <source>
        <dbReference type="SAM" id="MobiDB-lite"/>
    </source>
</evidence>
<evidence type="ECO:0000256" key="1">
    <source>
        <dbReference type="SAM" id="Coils"/>
    </source>
</evidence>
<gene>
    <name evidence="3" type="ORF">SNAT2548_LOCUS30811</name>
</gene>
<feature type="region of interest" description="Disordered" evidence="2">
    <location>
        <begin position="1"/>
        <end position="121"/>
    </location>
</feature>
<comment type="caution">
    <text evidence="3">The sequence shown here is derived from an EMBL/GenBank/DDBJ whole genome shotgun (WGS) entry which is preliminary data.</text>
</comment>
<organism evidence="3 4">
    <name type="scientific">Symbiodinium natans</name>
    <dbReference type="NCBI Taxonomy" id="878477"/>
    <lineage>
        <taxon>Eukaryota</taxon>
        <taxon>Sar</taxon>
        <taxon>Alveolata</taxon>
        <taxon>Dinophyceae</taxon>
        <taxon>Suessiales</taxon>
        <taxon>Symbiodiniaceae</taxon>
        <taxon>Symbiodinium</taxon>
    </lineage>
</organism>
<evidence type="ECO:0000313" key="3">
    <source>
        <dbReference type="EMBL" id="CAE7548855.1"/>
    </source>
</evidence>
<proteinExistence type="predicted"/>
<feature type="region of interest" description="Disordered" evidence="2">
    <location>
        <begin position="307"/>
        <end position="348"/>
    </location>
</feature>
<keyword evidence="1" id="KW-0175">Coiled coil</keyword>
<feature type="compositionally biased region" description="Basic and acidic residues" evidence="2">
    <location>
        <begin position="142"/>
        <end position="151"/>
    </location>
</feature>
<reference evidence="3" key="1">
    <citation type="submission" date="2021-02" db="EMBL/GenBank/DDBJ databases">
        <authorList>
            <person name="Dougan E. K."/>
            <person name="Rhodes N."/>
            <person name="Thang M."/>
            <person name="Chan C."/>
        </authorList>
    </citation>
    <scope>NUCLEOTIDE SEQUENCE</scope>
</reference>
<feature type="compositionally biased region" description="Acidic residues" evidence="2">
    <location>
        <begin position="315"/>
        <end position="327"/>
    </location>
</feature>
<sequence length="1131" mass="125363">MSASQLGAVVRCSHEDSCEDQQVQDSSADARAHHVSSSAAVTNNKRKLEQKEGQPVQDESKKVCAIPRHGQLGKQRHPPAKTVRHPSDAGLQESSDVSDTDSEATLEWGKHSPVKDLQTDFDKADDAADYDVDEAELKRCLAEFSPRERRALPGPPSKDQGICLPVSQSNCSSVAMEEEGFGFIGLPRESDQTADPEQEGEQEEPTTGSSKFCSLFHHKKAFDNMMYQRRTRALSQEAKEAFDKVMANQADAGRKVEEFALDATMSLESGMPFLEHSSAAPEDQGICVPVSQSNCSSVAMEEEGFGFGLPRESDQTADPEQEEEQEEPTTGRRGRGKGRGRGKKAPASTCVCPNCTAPKYPGSKFCSLFHHKKAFDNMMYQRRTRALSQADKEAFDKLMANEADAGREVEEFALDNPPELKKKGLVDFAKFQRVHGQRVGTHLQKGKRPFTERAYFKHAENELGLTEEEAAEEWKGFVSNKSLKRDNLGYKGAERIWVPCHELDYDDREHYVDSQVIEGSGDFKAPSVEERKMLQDHLTRQKLSFDDVRFGITAEQAADLQQGVMLTPKKKDAAEKAGDDALTPEKVAAVNLSREPAQLHRAMESSLKKINSEFKKAMPLAIKAMDDYKKHPAELRSSDRALLAFCRTLQFRHETGVRCLGRPEDLRWIVPDSSAGSSVGQSGPVPTVPGQGPSQPATPSNPGNSSAGAVSVLNGADAVSSEFVQERASLSWENFLKEARTAKGKFWEGELSALRALESVQDSMEELLECKDAAVFLQYKQDWLATEKSLQQVHKGIKQAADDLSKHMKLKVTESAREKRRAEDQKARDELQRVRNEAKEAADQIKKRKLEQQAVVSAIFTCDLPLNLCDAVPERTGLSTEGLAWDSPWVMKCAAELVPVLGDTAMQKALASWGSQYKKTMASTKPKKTQATFPMEEKSGRGLVNQFMQKLRPAGNEPDISAVSGGKQFMDCAWLFGASPDHRTVAFLPNHAPCIRVLVVGEMRHIMIEWDSLSKALDLRADKATEELSVQSILDRFHGLDRAGVEGLAGKVKWMQCTLKPQTALFVPTGWLVVEISANNPLIYGFRKGFFTFEKSHIAKYEEAIQVASNMKHNVERMQQILEILKAAPST</sequence>
<feature type="coiled-coil region" evidence="1">
    <location>
        <begin position="1098"/>
        <end position="1128"/>
    </location>
</feature>
<feature type="compositionally biased region" description="Low complexity" evidence="2">
    <location>
        <begin position="25"/>
        <end position="41"/>
    </location>
</feature>
<protein>
    <recommendedName>
        <fullName evidence="5">JmjC domain-containing protein</fullName>
    </recommendedName>
</protein>
<feature type="compositionally biased region" description="Basic residues" evidence="2">
    <location>
        <begin position="74"/>
        <end position="84"/>
    </location>
</feature>
<evidence type="ECO:0000313" key="4">
    <source>
        <dbReference type="Proteomes" id="UP000604046"/>
    </source>
</evidence>
<accession>A0A812U027</accession>